<dbReference type="Proteomes" id="UP000324222">
    <property type="component" value="Unassembled WGS sequence"/>
</dbReference>
<organism evidence="1 2">
    <name type="scientific">Portunus trituberculatus</name>
    <name type="common">Swimming crab</name>
    <name type="synonym">Neptunus trituberculatus</name>
    <dbReference type="NCBI Taxonomy" id="210409"/>
    <lineage>
        <taxon>Eukaryota</taxon>
        <taxon>Metazoa</taxon>
        <taxon>Ecdysozoa</taxon>
        <taxon>Arthropoda</taxon>
        <taxon>Crustacea</taxon>
        <taxon>Multicrustacea</taxon>
        <taxon>Malacostraca</taxon>
        <taxon>Eumalacostraca</taxon>
        <taxon>Eucarida</taxon>
        <taxon>Decapoda</taxon>
        <taxon>Pleocyemata</taxon>
        <taxon>Brachyura</taxon>
        <taxon>Eubrachyura</taxon>
        <taxon>Portunoidea</taxon>
        <taxon>Portunidae</taxon>
        <taxon>Portuninae</taxon>
        <taxon>Portunus</taxon>
    </lineage>
</organism>
<reference evidence="1 2" key="1">
    <citation type="submission" date="2019-05" db="EMBL/GenBank/DDBJ databases">
        <title>Another draft genome of Portunus trituberculatus and its Hox gene families provides insights of decapod evolution.</title>
        <authorList>
            <person name="Jeong J.-H."/>
            <person name="Song I."/>
            <person name="Kim S."/>
            <person name="Choi T."/>
            <person name="Kim D."/>
            <person name="Ryu S."/>
            <person name="Kim W."/>
        </authorList>
    </citation>
    <scope>NUCLEOTIDE SEQUENCE [LARGE SCALE GENOMIC DNA]</scope>
    <source>
        <tissue evidence="1">Muscle</tissue>
    </source>
</reference>
<proteinExistence type="predicted"/>
<gene>
    <name evidence="1" type="ORF">E2C01_046480</name>
</gene>
<accession>A0A5B7G641</accession>
<evidence type="ECO:0000313" key="2">
    <source>
        <dbReference type="Proteomes" id="UP000324222"/>
    </source>
</evidence>
<protein>
    <submittedName>
        <fullName evidence="1">Uncharacterized protein</fullName>
    </submittedName>
</protein>
<dbReference type="EMBL" id="VSRR010011011">
    <property type="protein sequence ID" value="MPC52608.1"/>
    <property type="molecule type" value="Genomic_DNA"/>
</dbReference>
<dbReference type="AlphaFoldDB" id="A0A5B7G641"/>
<sequence>MREEILSSFYHCTSTDAKPQHQLCTQGEKSWCFYNKALARGETPASHTRMLVSFHLADEELEHVKAVYDRLTRDDLLKICLAGLIQNMNEDLHSRIWKICPKHKNASPRMMSFAIATAIANYNAGYGGHSGDSHCRGEGVPQHRDVGKITLAHLTEWHLGTSRRMLDTTFLIVRSLLLQGTRSSVR</sequence>
<keyword evidence="2" id="KW-1185">Reference proteome</keyword>
<comment type="caution">
    <text evidence="1">The sequence shown here is derived from an EMBL/GenBank/DDBJ whole genome shotgun (WGS) entry which is preliminary data.</text>
</comment>
<dbReference type="OrthoDB" id="6374276at2759"/>
<name>A0A5B7G641_PORTR</name>
<evidence type="ECO:0000313" key="1">
    <source>
        <dbReference type="EMBL" id="MPC52608.1"/>
    </source>
</evidence>